<name>A0AAD7DEH0_MYCRO</name>
<feature type="compositionally biased region" description="Polar residues" evidence="1">
    <location>
        <begin position="1221"/>
        <end position="1236"/>
    </location>
</feature>
<protein>
    <submittedName>
        <fullName evidence="2">Uncharacterized protein</fullName>
    </submittedName>
</protein>
<feature type="compositionally biased region" description="Polar residues" evidence="1">
    <location>
        <begin position="10"/>
        <end position="21"/>
    </location>
</feature>
<dbReference type="EMBL" id="JARKIE010000071">
    <property type="protein sequence ID" value="KAJ7689602.1"/>
    <property type="molecule type" value="Genomic_DNA"/>
</dbReference>
<organism evidence="2 3">
    <name type="scientific">Mycena rosella</name>
    <name type="common">Pink bonnet</name>
    <name type="synonym">Agaricus rosellus</name>
    <dbReference type="NCBI Taxonomy" id="1033263"/>
    <lineage>
        <taxon>Eukaryota</taxon>
        <taxon>Fungi</taxon>
        <taxon>Dikarya</taxon>
        <taxon>Basidiomycota</taxon>
        <taxon>Agaricomycotina</taxon>
        <taxon>Agaricomycetes</taxon>
        <taxon>Agaricomycetidae</taxon>
        <taxon>Agaricales</taxon>
        <taxon>Marasmiineae</taxon>
        <taxon>Mycenaceae</taxon>
        <taxon>Mycena</taxon>
    </lineage>
</organism>
<evidence type="ECO:0000313" key="3">
    <source>
        <dbReference type="Proteomes" id="UP001221757"/>
    </source>
</evidence>
<feature type="region of interest" description="Disordered" evidence="1">
    <location>
        <begin position="67"/>
        <end position="88"/>
    </location>
</feature>
<comment type="caution">
    <text evidence="2">The sequence shown here is derived from an EMBL/GenBank/DDBJ whole genome shotgun (WGS) entry which is preliminary data.</text>
</comment>
<feature type="region of interest" description="Disordered" evidence="1">
    <location>
        <begin position="1221"/>
        <end position="1245"/>
    </location>
</feature>
<dbReference type="Proteomes" id="UP001221757">
    <property type="component" value="Unassembled WGS sequence"/>
</dbReference>
<evidence type="ECO:0000256" key="1">
    <source>
        <dbReference type="SAM" id="MobiDB-lite"/>
    </source>
</evidence>
<accession>A0AAD7DEH0</accession>
<proteinExistence type="predicted"/>
<feature type="compositionally biased region" description="Acidic residues" evidence="1">
    <location>
        <begin position="512"/>
        <end position="530"/>
    </location>
</feature>
<evidence type="ECO:0000313" key="2">
    <source>
        <dbReference type="EMBL" id="KAJ7689602.1"/>
    </source>
</evidence>
<feature type="region of interest" description="Disordered" evidence="1">
    <location>
        <begin position="508"/>
        <end position="533"/>
    </location>
</feature>
<sequence length="1395" mass="156890">MKRLFHRRSSPNIKASGSEQDISPPLPTLTGGADDSAHYLTGAQKEMRRGMTLPALLVSPSSFSNEKISASRGIEQKPTDVQPDANSQPVKLPAAITVAAVSMEEKIWKSVNNREGSSKPEKILNTIEDQAGATASSSNNLVSMVKTVAANEEVKVLGNAVLKGIPVLMKTLEGLSKVHPFAAAAFLPFQFAYQQELKRRDNDRSRTSLFECIKDVMLVIVEMKGVGVQPDDKELTPDGEPVSTRLAALGEKMKKDIQECYNGLDALGKEKLLMKFFKASSWSNQLAKYKVTFTTRRKELQFALALNTAATTQEDHLMIKEMHDQFAKEFQAYKTPQDRMIEAWIKHHGGMDKVIADDAECAELIKFQNQLTVTHNIHSASGAVVKKYKGLESDGPDAQTKELTLQAVALRKELRTDITTVIQDNMESFQKRLELSFHLLREDIKGDIHQEGERMIKILKGGPHLRLKDKIMFQVWKDQGWRGSAKTRTLVLALRDYLVERVERSTTHLINDDEDPPSSPADQDDADDPETAMGTPLPDSWILEYLQVQRLRNIQQVLDPDTSGFSTIAEVNAFTRSRRSGWSLPRWISYWAIGWQIFATKYCTEIEYIFTQMLLIRDKVGIQMPGNKQHINNYIAQTWPIVTGLTGAIQRYEGTEWLANQFKDYIDDEETKLRFRLEKIRYDIDSSETVHVVVAGDPIERSIFMLIAVILRRHLAKMHLCLLEEMNEEELADDSSTIQSVVEAAWLRYIDLLAFYKHQQVVDMKQNFDWFSCGLFRNYFAWNDWTSEKYYSTTEIISSSHTQIQMIVPLKPEEIKGILIHEKDRTSSDATQQPSSDAVQAVNVSALTAAQLSEENSSLPILAAQNVVVSASQIVSFISGDWFGFHYLDAQTPCSFMFHLRLIASTQEEEGETTIALDGEGNRVDRVSRTVEGTVTTTADPGGRFSVQILQVCDRDEHGYHGVFDLDRQVISGTYESDIDADRTGTFIIKKAPTGTVMCHRPLVPRPDARSSWSFAIATVLTEIRRQKPSVAYIYRRLTMVKRLLVLMHAQVRCDGELTEMRALTRAFTVQEGAEIWKLYTWYGHVGDLQGALYCDACFATISRSRVLCLQCESKDGYSGSVEFHPKETCMSVTVSDVRSDLLIPHSTTHLLVKTRDALFIKDYPAVKRKAIKDLDLATQLYFTTTGVPMPVAAIELRMQSLMGNVGDMLHDVLSNTAPSPSPLLVSSNEDSADSTPKSDSEFDNSSDEKIMLSCLICHQKVSAPCWYCIDCKHRDTFVCAACETIIDDLYPWDYQKRYRNQVLESSAHNLLHLLIRIDTPTSEASSQVKLSADDNASVAAGAIELGHLHQVEQRLVRRMDEDANKIVALEQRLVRIEALLQALVPQSTNGAHNN</sequence>
<feature type="region of interest" description="Disordered" evidence="1">
    <location>
        <begin position="1"/>
        <end position="46"/>
    </location>
</feature>
<keyword evidence="3" id="KW-1185">Reference proteome</keyword>
<gene>
    <name evidence="2" type="ORF">B0H17DRAFT_1331705</name>
</gene>
<reference evidence="2" key="1">
    <citation type="submission" date="2023-03" db="EMBL/GenBank/DDBJ databases">
        <title>Massive genome expansion in bonnet fungi (Mycena s.s.) driven by repeated elements and novel gene families across ecological guilds.</title>
        <authorList>
            <consortium name="Lawrence Berkeley National Laboratory"/>
            <person name="Harder C.B."/>
            <person name="Miyauchi S."/>
            <person name="Viragh M."/>
            <person name="Kuo A."/>
            <person name="Thoen E."/>
            <person name="Andreopoulos B."/>
            <person name="Lu D."/>
            <person name="Skrede I."/>
            <person name="Drula E."/>
            <person name="Henrissat B."/>
            <person name="Morin E."/>
            <person name="Kohler A."/>
            <person name="Barry K."/>
            <person name="LaButti K."/>
            <person name="Morin E."/>
            <person name="Salamov A."/>
            <person name="Lipzen A."/>
            <person name="Mereny Z."/>
            <person name="Hegedus B."/>
            <person name="Baldrian P."/>
            <person name="Stursova M."/>
            <person name="Weitz H."/>
            <person name="Taylor A."/>
            <person name="Grigoriev I.V."/>
            <person name="Nagy L.G."/>
            <person name="Martin F."/>
            <person name="Kauserud H."/>
        </authorList>
    </citation>
    <scope>NUCLEOTIDE SEQUENCE</scope>
    <source>
        <strain evidence="2">CBHHK067</strain>
    </source>
</reference>